<keyword evidence="5 9" id="KW-1133">Transmembrane helix</keyword>
<dbReference type="Pfam" id="PF01740">
    <property type="entry name" value="STAS"/>
    <property type="match status" value="1"/>
</dbReference>
<proteinExistence type="inferred from homology"/>
<evidence type="ECO:0000256" key="3">
    <source>
        <dbReference type="ARBA" id="ARBA00022448"/>
    </source>
</evidence>
<dbReference type="GO" id="GO:0008271">
    <property type="term" value="F:secondary active sulfate transmembrane transporter activity"/>
    <property type="evidence" value="ECO:0007669"/>
    <property type="project" value="InterPro"/>
</dbReference>
<dbReference type="AlphaFoldDB" id="A0A3N4HUU4"/>
<dbReference type="SUPFAM" id="SSF52091">
    <property type="entry name" value="SpoIIaa-like"/>
    <property type="match status" value="1"/>
</dbReference>
<feature type="transmembrane region" description="Helical" evidence="9">
    <location>
        <begin position="195"/>
        <end position="217"/>
    </location>
</feature>
<feature type="compositionally biased region" description="Basic and acidic residues" evidence="8">
    <location>
        <begin position="738"/>
        <end position="755"/>
    </location>
</feature>
<dbReference type="InterPro" id="IPR036513">
    <property type="entry name" value="STAS_dom_sf"/>
</dbReference>
<evidence type="ECO:0000313" key="12">
    <source>
        <dbReference type="Proteomes" id="UP000275078"/>
    </source>
</evidence>
<feature type="domain" description="STAS" evidence="10">
    <location>
        <begin position="551"/>
        <end position="677"/>
    </location>
</feature>
<keyword evidence="4 9" id="KW-0812">Transmembrane</keyword>
<dbReference type="STRING" id="1160509.A0A3N4HUU4"/>
<evidence type="ECO:0000256" key="5">
    <source>
        <dbReference type="ARBA" id="ARBA00022989"/>
    </source>
</evidence>
<dbReference type="OrthoDB" id="288203at2759"/>
<feature type="transmembrane region" description="Helical" evidence="9">
    <location>
        <begin position="466"/>
        <end position="487"/>
    </location>
</feature>
<evidence type="ECO:0000256" key="7">
    <source>
        <dbReference type="ARBA" id="ARBA00054315"/>
    </source>
</evidence>
<feature type="transmembrane region" description="Helical" evidence="9">
    <location>
        <begin position="493"/>
        <end position="510"/>
    </location>
</feature>
<keyword evidence="3" id="KW-0813">Transport</keyword>
<dbReference type="Pfam" id="PF00916">
    <property type="entry name" value="Sulfate_transp"/>
    <property type="match status" value="1"/>
</dbReference>
<dbReference type="EMBL" id="ML119821">
    <property type="protein sequence ID" value="RPA73444.1"/>
    <property type="molecule type" value="Genomic_DNA"/>
</dbReference>
<feature type="transmembrane region" description="Helical" evidence="9">
    <location>
        <begin position="255"/>
        <end position="272"/>
    </location>
</feature>
<dbReference type="InterPro" id="IPR001902">
    <property type="entry name" value="SLC26A/SulP_fam"/>
</dbReference>
<feature type="transmembrane region" description="Helical" evidence="9">
    <location>
        <begin position="437"/>
        <end position="454"/>
    </location>
</feature>
<evidence type="ECO:0000256" key="4">
    <source>
        <dbReference type="ARBA" id="ARBA00022692"/>
    </source>
</evidence>
<evidence type="ECO:0000256" key="9">
    <source>
        <dbReference type="SAM" id="Phobius"/>
    </source>
</evidence>
<comment type="subcellular location">
    <subcellularLocation>
        <location evidence="1">Membrane</location>
        <topology evidence="1">Multi-pass membrane protein</topology>
    </subcellularLocation>
</comment>
<dbReference type="Gene3D" id="3.30.750.24">
    <property type="entry name" value="STAS domain"/>
    <property type="match status" value="1"/>
</dbReference>
<feature type="transmembrane region" description="Helical" evidence="9">
    <location>
        <begin position="168"/>
        <end position="188"/>
    </location>
</feature>
<feature type="transmembrane region" description="Helical" evidence="9">
    <location>
        <begin position="381"/>
        <end position="400"/>
    </location>
</feature>
<feature type="transmembrane region" description="Helical" evidence="9">
    <location>
        <begin position="284"/>
        <end position="307"/>
    </location>
</feature>
<dbReference type="GO" id="GO:0016020">
    <property type="term" value="C:membrane"/>
    <property type="evidence" value="ECO:0007669"/>
    <property type="project" value="UniProtKB-SubCell"/>
</dbReference>
<dbReference type="InterPro" id="IPR018045">
    <property type="entry name" value="S04_transporter_CS"/>
</dbReference>
<sequence length="816" mass="90179">MADISSFPHTQAPYEIEKVAPQQLGYPTDEKNGFSSPTPTAREVPDFHDRTISTKDWAARTFDDVPGQIREYLVSLFPIATWIYRYNLTWLTGDVIAGLTVGAVVVPQGMSYSLLAGLPAEYGLYSSFIGVFIYCFFATSKDVTIGPVAVMSLEVAKVIHHVQEHHDYAAPVIASALAMICGLICLALGLLRIGFLLEFIPAPAVAGFMTGSAFTIASGQIPSLLGIQKKLNTRESAYKVVINTLKNLKYTKLDAAFGLTALFGLYFIRWALETAGKRWPKYRKTCFFANVMRNGLVIIIVTVFAYVTCRNDPPDAYRISILKNVPRGFKNVGAPKFDLDIIKALGPHIPVATIILLLEHIAIAKSFGRINDYKIVPDQELIAIGFTNIIATFFNAYPATGSFSRTALKSKSGVRTPAAGIITGIVVLLALYALTSLFYWIPTAGLSAIIIHAVGDLMSHPRQVYIFWRVQPLEAIIFLAAVFITIFTNIENGIYVSIIVSVALLLYRIARPRGHFLGRLTLADGSRTRNIYVPIDRRTINPDVKVLPPPPGVVVYRPTESFTYPNASTQCDVLVDEVKRITKRGRPNAYLNLGDRPWNDPGPRAGLKIEDILKDKRPILRAVVFDFSAVATIDTTGVQSLVDTRRQINKYADREVEFHFANIISPWVRRSLLAGGFGTGAPMQEITEVAAVVPQREGLHITDSRADIDAEPSTLARVRKYVGNTDYKDKRFQHSEHYDLSPYEERGEMKEKEKSISSGSSVGEENWGAIVATDTPFFHIDIPDLSRMGVDAKLEEIMLEFGGSGSGSDVETKEKL</sequence>
<protein>
    <submittedName>
        <fullName evidence="11">Sulfate permease</fullName>
    </submittedName>
</protein>
<dbReference type="InterPro" id="IPR002645">
    <property type="entry name" value="STAS_dom"/>
</dbReference>
<dbReference type="InterPro" id="IPR011547">
    <property type="entry name" value="SLC26A/SulP_dom"/>
</dbReference>
<keyword evidence="12" id="KW-1185">Reference proteome</keyword>
<dbReference type="PANTHER" id="PTHR11814">
    <property type="entry name" value="SULFATE TRANSPORTER"/>
    <property type="match status" value="1"/>
</dbReference>
<keyword evidence="6 9" id="KW-0472">Membrane</keyword>
<dbReference type="PROSITE" id="PS50801">
    <property type="entry name" value="STAS"/>
    <property type="match status" value="1"/>
</dbReference>
<dbReference type="FunFam" id="3.30.750.24:FF:000046">
    <property type="entry name" value="Solute carrier family 26 (Sodium-independent sulfate anion transporter), member 11"/>
    <property type="match status" value="1"/>
</dbReference>
<accession>A0A3N4HUU4</accession>
<evidence type="ECO:0000256" key="6">
    <source>
        <dbReference type="ARBA" id="ARBA00023136"/>
    </source>
</evidence>
<feature type="transmembrane region" description="Helical" evidence="9">
    <location>
        <begin position="412"/>
        <end position="431"/>
    </location>
</feature>
<dbReference type="NCBIfam" id="TIGR00815">
    <property type="entry name" value="sulP"/>
    <property type="match status" value="1"/>
</dbReference>
<reference evidence="11 12" key="1">
    <citation type="journal article" date="2018" name="Nat. Ecol. Evol.">
        <title>Pezizomycetes genomes reveal the molecular basis of ectomycorrhizal truffle lifestyle.</title>
        <authorList>
            <person name="Murat C."/>
            <person name="Payen T."/>
            <person name="Noel B."/>
            <person name="Kuo A."/>
            <person name="Morin E."/>
            <person name="Chen J."/>
            <person name="Kohler A."/>
            <person name="Krizsan K."/>
            <person name="Balestrini R."/>
            <person name="Da Silva C."/>
            <person name="Montanini B."/>
            <person name="Hainaut M."/>
            <person name="Levati E."/>
            <person name="Barry K.W."/>
            <person name="Belfiori B."/>
            <person name="Cichocki N."/>
            <person name="Clum A."/>
            <person name="Dockter R.B."/>
            <person name="Fauchery L."/>
            <person name="Guy J."/>
            <person name="Iotti M."/>
            <person name="Le Tacon F."/>
            <person name="Lindquist E.A."/>
            <person name="Lipzen A."/>
            <person name="Malagnac F."/>
            <person name="Mello A."/>
            <person name="Molinier V."/>
            <person name="Miyauchi S."/>
            <person name="Poulain J."/>
            <person name="Riccioni C."/>
            <person name="Rubini A."/>
            <person name="Sitrit Y."/>
            <person name="Splivallo R."/>
            <person name="Traeger S."/>
            <person name="Wang M."/>
            <person name="Zifcakova L."/>
            <person name="Wipf D."/>
            <person name="Zambonelli A."/>
            <person name="Paolocci F."/>
            <person name="Nowrousian M."/>
            <person name="Ottonello S."/>
            <person name="Baldrian P."/>
            <person name="Spatafora J.W."/>
            <person name="Henrissat B."/>
            <person name="Nagy L.G."/>
            <person name="Aury J.M."/>
            <person name="Wincker P."/>
            <person name="Grigoriev I.V."/>
            <person name="Bonfante P."/>
            <person name="Martin F.M."/>
        </authorList>
    </citation>
    <scope>NUCLEOTIDE SEQUENCE [LARGE SCALE GENOMIC DNA]</scope>
    <source>
        <strain evidence="11 12">RN42</strain>
    </source>
</reference>
<comment type="similarity">
    <text evidence="2">Belongs to the SLC26A/SulP transporter (TC 2.A.53) family.</text>
</comment>
<name>A0A3N4HUU4_ASCIM</name>
<evidence type="ECO:0000256" key="1">
    <source>
        <dbReference type="ARBA" id="ARBA00004141"/>
    </source>
</evidence>
<dbReference type="CDD" id="cd07042">
    <property type="entry name" value="STAS_SulP_like_sulfate_transporter"/>
    <property type="match status" value="1"/>
</dbReference>
<evidence type="ECO:0000259" key="10">
    <source>
        <dbReference type="PROSITE" id="PS50801"/>
    </source>
</evidence>
<dbReference type="Proteomes" id="UP000275078">
    <property type="component" value="Unassembled WGS sequence"/>
</dbReference>
<comment type="function">
    <text evidence="7">High affinity uptake of sulfate into the cell.</text>
</comment>
<dbReference type="GO" id="GO:1902434">
    <property type="term" value="P:sulfate import across plasma membrane"/>
    <property type="evidence" value="ECO:0007669"/>
    <property type="project" value="UniProtKB-ARBA"/>
</dbReference>
<evidence type="ECO:0000313" key="11">
    <source>
        <dbReference type="EMBL" id="RPA73444.1"/>
    </source>
</evidence>
<dbReference type="PROSITE" id="PS01130">
    <property type="entry name" value="SLC26A"/>
    <property type="match status" value="1"/>
</dbReference>
<organism evidence="11 12">
    <name type="scientific">Ascobolus immersus RN42</name>
    <dbReference type="NCBI Taxonomy" id="1160509"/>
    <lineage>
        <taxon>Eukaryota</taxon>
        <taxon>Fungi</taxon>
        <taxon>Dikarya</taxon>
        <taxon>Ascomycota</taxon>
        <taxon>Pezizomycotina</taxon>
        <taxon>Pezizomycetes</taxon>
        <taxon>Pezizales</taxon>
        <taxon>Ascobolaceae</taxon>
        <taxon>Ascobolus</taxon>
    </lineage>
</organism>
<feature type="region of interest" description="Disordered" evidence="8">
    <location>
        <begin position="738"/>
        <end position="762"/>
    </location>
</feature>
<evidence type="ECO:0000256" key="8">
    <source>
        <dbReference type="SAM" id="MobiDB-lite"/>
    </source>
</evidence>
<evidence type="ECO:0000256" key="2">
    <source>
        <dbReference type="ARBA" id="ARBA00008692"/>
    </source>
</evidence>
<gene>
    <name evidence="11" type="ORF">BJ508DRAFT_419035</name>
</gene>
<feature type="transmembrane region" description="Helical" evidence="9">
    <location>
        <begin position="95"/>
        <end position="115"/>
    </location>
</feature>